<name>A0ACB6RA78_9PLEO</name>
<dbReference type="Proteomes" id="UP000799755">
    <property type="component" value="Unassembled WGS sequence"/>
</dbReference>
<reference evidence="1" key="1">
    <citation type="journal article" date="2020" name="Stud. Mycol.">
        <title>101 Dothideomycetes genomes: a test case for predicting lifestyles and emergence of pathogens.</title>
        <authorList>
            <person name="Haridas S."/>
            <person name="Albert R."/>
            <person name="Binder M."/>
            <person name="Bloem J."/>
            <person name="Labutti K."/>
            <person name="Salamov A."/>
            <person name="Andreopoulos B."/>
            <person name="Baker S."/>
            <person name="Barry K."/>
            <person name="Bills G."/>
            <person name="Bluhm B."/>
            <person name="Cannon C."/>
            <person name="Castanera R."/>
            <person name="Culley D."/>
            <person name="Daum C."/>
            <person name="Ezra D."/>
            <person name="Gonzalez J."/>
            <person name="Henrissat B."/>
            <person name="Kuo A."/>
            <person name="Liang C."/>
            <person name="Lipzen A."/>
            <person name="Lutzoni F."/>
            <person name="Magnuson J."/>
            <person name="Mondo S."/>
            <person name="Nolan M."/>
            <person name="Ohm R."/>
            <person name="Pangilinan J."/>
            <person name="Park H.-J."/>
            <person name="Ramirez L."/>
            <person name="Alfaro M."/>
            <person name="Sun H."/>
            <person name="Tritt A."/>
            <person name="Yoshinaga Y."/>
            <person name="Zwiers L.-H."/>
            <person name="Turgeon B."/>
            <person name="Goodwin S."/>
            <person name="Spatafora J."/>
            <person name="Crous P."/>
            <person name="Grigoriev I."/>
        </authorList>
    </citation>
    <scope>NUCLEOTIDE SEQUENCE</scope>
    <source>
        <strain evidence="1">ATCC 200398</strain>
    </source>
</reference>
<dbReference type="EMBL" id="MU003495">
    <property type="protein sequence ID" value="KAF2475673.1"/>
    <property type="molecule type" value="Genomic_DNA"/>
</dbReference>
<keyword evidence="2" id="KW-1185">Reference proteome</keyword>
<gene>
    <name evidence="1" type="ORF">BDR25DRAFT_331477</name>
</gene>
<organism evidence="1 2">
    <name type="scientific">Lindgomyces ingoldianus</name>
    <dbReference type="NCBI Taxonomy" id="673940"/>
    <lineage>
        <taxon>Eukaryota</taxon>
        <taxon>Fungi</taxon>
        <taxon>Dikarya</taxon>
        <taxon>Ascomycota</taxon>
        <taxon>Pezizomycotina</taxon>
        <taxon>Dothideomycetes</taxon>
        <taxon>Pleosporomycetidae</taxon>
        <taxon>Pleosporales</taxon>
        <taxon>Lindgomycetaceae</taxon>
        <taxon>Lindgomyces</taxon>
    </lineage>
</organism>
<evidence type="ECO:0000313" key="1">
    <source>
        <dbReference type="EMBL" id="KAF2475673.1"/>
    </source>
</evidence>
<evidence type="ECO:0000313" key="2">
    <source>
        <dbReference type="Proteomes" id="UP000799755"/>
    </source>
</evidence>
<sequence>MAAQELDQSPASKRLKLDLTPRSHAGTSTTITTSQPVELEKTVSKSLTRPISPPLSRRKRSATPTLLKSRAENTGIPTARAAKLQSLQPTPQSRNFLPSPIQLTRIKDLAPTQNVDTVDLNDILGDPMIKECWNFNFLFDLDFVMKHFDPDVREIVKVKIVHGFWRREDERRLGLQETAERYPNIELISAYMPDPFGTHHSKMLILFRHDDLAQIIIHTANMISRDWCNMTQAVWSSPLLPLQPSETGDYPGRQDEKEAHPIGSGARFRIDILRYLRAYGKRLGDLLNEILKYDFSFIHAAFIGSTPSRQKPSAARPDIQTAWGWTGLGELLSSIPVPPLEDRKSPPHVIIQVSSIATLGQTPTWLQNFQSILSRTASLLPDNSTSPNTASPSKPKPSNFFTKRNPKPFLKSKSLDPKFSIIFPTASEIRTSLDGYGSGFSIHTKLQSAAQQKQLQYLHPLLCHWETTGRSPEQEKRSAERGSAAPHIKTYIRFSDSEQRRIDWALVTSANLSKQAWGEMENKNGEVWIQSWECGVVVWPDLFKVSDEEVVEMVPVFRRDLPGEGELNGGEIGEEVEEGRGRELRKTFIGLRMPYDLPLEQYEKDEVPWCASLNNEEPDWKGAIWKGY</sequence>
<proteinExistence type="predicted"/>
<comment type="caution">
    <text evidence="1">The sequence shown here is derived from an EMBL/GenBank/DDBJ whole genome shotgun (WGS) entry which is preliminary data.</text>
</comment>
<protein>
    <submittedName>
        <fullName evidence="1">Phospholipase D/nuclease</fullName>
    </submittedName>
</protein>
<accession>A0ACB6RA78</accession>